<keyword evidence="2" id="KW-1185">Reference proteome</keyword>
<comment type="caution">
    <text evidence="1">The sequence shown here is derived from an EMBL/GenBank/DDBJ whole genome shotgun (WGS) entry which is preliminary data.</text>
</comment>
<protein>
    <submittedName>
        <fullName evidence="1">Type II secretion system protein GspM</fullName>
    </submittedName>
</protein>
<evidence type="ECO:0000313" key="1">
    <source>
        <dbReference type="EMBL" id="MCU6743668.1"/>
    </source>
</evidence>
<proteinExistence type="predicted"/>
<dbReference type="EMBL" id="JAOQKJ010000003">
    <property type="protein sequence ID" value="MCU6743668.1"/>
    <property type="molecule type" value="Genomic_DNA"/>
</dbReference>
<dbReference type="RefSeq" id="WP_262573496.1">
    <property type="nucleotide sequence ID" value="NZ_JAOQKJ010000003.1"/>
</dbReference>
<evidence type="ECO:0000313" key="2">
    <source>
        <dbReference type="Proteomes" id="UP001652432"/>
    </source>
</evidence>
<sequence>MKLTSRDKKLLLLLAIVAVLFLPYFFVIQPLMEKNEKIISEITELQNQKSYLTDLKLNEAAYQQQTEELATETQNLLDMFPSELPQEASILFIDNTEKKIPIKLHQVTFGEDVAAQITSTAEEEQIDAVEAEIGDVTDDQVIQEVTDTTSISDGLSGIYTETQFSFEAGYKEYKDFLNYIQTYSDRMVICNMTATYTIDAVNGNFTMRQYAITGEDRPPVNVLEPNLMHGTTNVFMQAAGLGSDTKEEAASDFFLMLSQPGADVESFIVGRSEDPSEETYLTSNENTRQEVTIEFEGEEGEYRAYYKIGKKNYSDEGVVFAPDGAINLEIISSPRVGDKDKVAAKVNVVNNTDLTVNVKVTDEDEENPRVSIMGKTGVIQIEE</sequence>
<gene>
    <name evidence="1" type="primary">gspM</name>
    <name evidence="1" type="ORF">OCV77_03980</name>
</gene>
<dbReference type="InterPro" id="IPR007690">
    <property type="entry name" value="T2SS_GspM"/>
</dbReference>
<accession>A0ABT2T092</accession>
<dbReference type="Proteomes" id="UP001652432">
    <property type="component" value="Unassembled WGS sequence"/>
</dbReference>
<organism evidence="1 2">
    <name type="scientific">Suilimivivens aceti</name>
    <dbReference type="NCBI Taxonomy" id="2981774"/>
    <lineage>
        <taxon>Bacteria</taxon>
        <taxon>Bacillati</taxon>
        <taxon>Bacillota</taxon>
        <taxon>Clostridia</taxon>
        <taxon>Lachnospirales</taxon>
        <taxon>Lachnospiraceae</taxon>
        <taxon>Suilimivivens</taxon>
    </lineage>
</organism>
<reference evidence="1 2" key="1">
    <citation type="journal article" date="2021" name="ISME Commun">
        <title>Automated analysis of genomic sequences facilitates high-throughput and comprehensive description of bacteria.</title>
        <authorList>
            <person name="Hitch T.C.A."/>
        </authorList>
    </citation>
    <scope>NUCLEOTIDE SEQUENCE [LARGE SCALE GENOMIC DNA]</scope>
    <source>
        <strain evidence="1 2">Sanger_18</strain>
    </source>
</reference>
<name>A0ABT2T092_9FIRM</name>
<dbReference type="Pfam" id="PF04612">
    <property type="entry name" value="T2SSM"/>
    <property type="match status" value="1"/>
</dbReference>